<gene>
    <name evidence="10" type="primary">UTP25_1</name>
    <name evidence="10" type="ORF">MYAM1_001012</name>
</gene>
<sequence length="264" mass="30405">MDCVNTIPKQARDTDFSRVMPWYLDDQAKNLRQTILLSSFDAPEFRSLFQGLRNVAGKIKITVAYAAEDATMASVIPGIRQTFQKFECANAQGEADARFSAFTTKLLPHLERSAVSATHTMIVIPSYFDFVRVEDYFRKQENTSYVTLSEYSSNKEVSRARQGFFSGKKALLLVTERFHFYRRYTIRGARTVVFYGLPDHANYYPELINATLSQRGEDEEIPDPAEIAVQVLYNKYDLLRLERVVGTKQARLMVTEARPMWRFT</sequence>
<evidence type="ECO:0000256" key="1">
    <source>
        <dbReference type="ARBA" id="ARBA00002883"/>
    </source>
</evidence>
<evidence type="ECO:0000256" key="5">
    <source>
        <dbReference type="ARBA" id="ARBA00023242"/>
    </source>
</evidence>
<evidence type="ECO:0000256" key="7">
    <source>
        <dbReference type="RuleBase" id="RU365070"/>
    </source>
</evidence>
<feature type="domain" description="UTP25 NTP hydrolase-like" evidence="9">
    <location>
        <begin position="1"/>
        <end position="59"/>
    </location>
</feature>
<comment type="subunit">
    <text evidence="7">Component of the ribosomal small subunit (SSU) processome composed of at least 40 protein subunits and snoRNA U3.</text>
</comment>
<dbReference type="EMBL" id="CP119943">
    <property type="protein sequence ID" value="WFC98287.1"/>
    <property type="molecule type" value="Genomic_DNA"/>
</dbReference>
<dbReference type="GO" id="GO:0019843">
    <property type="term" value="F:rRNA binding"/>
    <property type="evidence" value="ECO:0007669"/>
    <property type="project" value="TreeGrafter"/>
</dbReference>
<dbReference type="GO" id="GO:0032040">
    <property type="term" value="C:small-subunit processome"/>
    <property type="evidence" value="ECO:0007669"/>
    <property type="project" value="TreeGrafter"/>
</dbReference>
<evidence type="ECO:0000259" key="8">
    <source>
        <dbReference type="Pfam" id="PF06862"/>
    </source>
</evidence>
<dbReference type="Pfam" id="PF22916">
    <property type="entry name" value="UTP25_NTPase-like"/>
    <property type="match status" value="1"/>
</dbReference>
<dbReference type="Pfam" id="PF06862">
    <property type="entry name" value="Utp25_C"/>
    <property type="match status" value="1"/>
</dbReference>
<dbReference type="GO" id="GO:0034511">
    <property type="term" value="F:U3 snoRNA binding"/>
    <property type="evidence" value="ECO:0007669"/>
    <property type="project" value="InterPro"/>
</dbReference>
<evidence type="ECO:0000313" key="10">
    <source>
        <dbReference type="EMBL" id="WFC98287.1"/>
    </source>
</evidence>
<evidence type="ECO:0000256" key="6">
    <source>
        <dbReference type="ARBA" id="ARBA00023274"/>
    </source>
</evidence>
<accession>A0AAJ5YVA7</accession>
<proteinExistence type="inferred from homology"/>
<keyword evidence="7" id="KW-0690">Ribosome biogenesis</keyword>
<feature type="domain" description="UTP25 C-terminal" evidence="8">
    <location>
        <begin position="72"/>
        <end position="263"/>
    </location>
</feature>
<dbReference type="PANTHER" id="PTHR12933:SF0">
    <property type="entry name" value="U3 SMALL NUCLEOLAR RNA-ASSOCIATED PROTEIN 25 HOMOLOG"/>
    <property type="match status" value="1"/>
</dbReference>
<evidence type="ECO:0000256" key="4">
    <source>
        <dbReference type="ARBA" id="ARBA00015422"/>
    </source>
</evidence>
<keyword evidence="6 7" id="KW-0687">Ribonucleoprotein</keyword>
<comment type="subcellular location">
    <subcellularLocation>
        <location evidence="2 7">Nucleus</location>
        <location evidence="2 7">Nucleolus</location>
    </subcellularLocation>
</comment>
<dbReference type="PANTHER" id="PTHR12933">
    <property type="entry name" value="ORF PROTEIN-RELATED"/>
    <property type="match status" value="1"/>
</dbReference>
<evidence type="ECO:0000259" key="9">
    <source>
        <dbReference type="Pfam" id="PF22916"/>
    </source>
</evidence>
<dbReference type="Proteomes" id="UP001219567">
    <property type="component" value="Chromosome 1"/>
</dbReference>
<dbReference type="InterPro" id="IPR053939">
    <property type="entry name" value="UTP25_C"/>
</dbReference>
<dbReference type="AlphaFoldDB" id="A0AAJ5YVA7"/>
<comment type="function">
    <text evidence="1 7">DEAD-box RNA helicase-like protein required for pre-18S rRNA processing, specifically at sites A0, A1, and A2.</text>
</comment>
<evidence type="ECO:0000256" key="2">
    <source>
        <dbReference type="ARBA" id="ARBA00004604"/>
    </source>
</evidence>
<keyword evidence="5 7" id="KW-0539">Nucleus</keyword>
<evidence type="ECO:0000256" key="3">
    <source>
        <dbReference type="ARBA" id="ARBA00009223"/>
    </source>
</evidence>
<protein>
    <recommendedName>
        <fullName evidence="4 7">U3 small nucleolar RNA-associated protein 25</fullName>
        <shortName evidence="7">U3 snoRNA-associated protein 25</shortName>
    </recommendedName>
</protein>
<evidence type="ECO:0000313" key="11">
    <source>
        <dbReference type="Proteomes" id="UP001219567"/>
    </source>
</evidence>
<dbReference type="InterPro" id="IPR010678">
    <property type="entry name" value="UTP25"/>
</dbReference>
<dbReference type="InterPro" id="IPR053940">
    <property type="entry name" value="UTP25_NTPase-like"/>
</dbReference>
<dbReference type="GO" id="GO:0000462">
    <property type="term" value="P:maturation of SSU-rRNA from tricistronic rRNA transcript (SSU-rRNA, 5.8S rRNA, LSU-rRNA)"/>
    <property type="evidence" value="ECO:0007669"/>
    <property type="project" value="TreeGrafter"/>
</dbReference>
<keyword evidence="11" id="KW-1185">Reference proteome</keyword>
<reference evidence="10 11" key="1">
    <citation type="submission" date="2023-03" db="EMBL/GenBank/DDBJ databases">
        <title>Mating type loci evolution in Malassezia.</title>
        <authorList>
            <person name="Coelho M.A."/>
        </authorList>
    </citation>
    <scope>NUCLEOTIDE SEQUENCE [LARGE SCALE GENOMIC DNA]</scope>
    <source>
        <strain evidence="10 11">CBS 9725</strain>
    </source>
</reference>
<name>A0AAJ5YVA7_9BASI</name>
<comment type="similarity">
    <text evidence="3 7">Belongs to the UTP25 family.</text>
</comment>
<organism evidence="10 11">
    <name type="scientific">Malassezia yamatoensis</name>
    <dbReference type="NCBI Taxonomy" id="253288"/>
    <lineage>
        <taxon>Eukaryota</taxon>
        <taxon>Fungi</taxon>
        <taxon>Dikarya</taxon>
        <taxon>Basidiomycota</taxon>
        <taxon>Ustilaginomycotina</taxon>
        <taxon>Malasseziomycetes</taxon>
        <taxon>Malasseziales</taxon>
        <taxon>Malasseziaceae</taxon>
        <taxon>Malassezia</taxon>
    </lineage>
</organism>
<keyword evidence="7" id="KW-0698">rRNA processing</keyword>